<accession>A0A0P0X4L5</accession>
<proteinExistence type="predicted"/>
<keyword evidence="3" id="KW-1185">Reference proteome</keyword>
<gene>
    <name evidence="2" type="ordered locus">Os07g0239802</name>
    <name evidence="2" type="ORF">OSNPB_070239802</name>
</gene>
<dbReference type="FunCoup" id="A0A0P0X4L5">
    <property type="interactions" value="1"/>
</dbReference>
<evidence type="ECO:0000313" key="2">
    <source>
        <dbReference type="EMBL" id="BAT00765.1"/>
    </source>
</evidence>
<name>A0A0P0X4L5_ORYSJ</name>
<organism evidence="2 3">
    <name type="scientific">Oryza sativa subsp. japonica</name>
    <name type="common">Rice</name>
    <dbReference type="NCBI Taxonomy" id="39947"/>
    <lineage>
        <taxon>Eukaryota</taxon>
        <taxon>Viridiplantae</taxon>
        <taxon>Streptophyta</taxon>
        <taxon>Embryophyta</taxon>
        <taxon>Tracheophyta</taxon>
        <taxon>Spermatophyta</taxon>
        <taxon>Magnoliopsida</taxon>
        <taxon>Liliopsida</taxon>
        <taxon>Poales</taxon>
        <taxon>Poaceae</taxon>
        <taxon>BOP clade</taxon>
        <taxon>Oryzoideae</taxon>
        <taxon>Oryzeae</taxon>
        <taxon>Oryzinae</taxon>
        <taxon>Oryza</taxon>
        <taxon>Oryza sativa</taxon>
    </lineage>
</organism>
<dbReference type="EMBL" id="AP014963">
    <property type="protein sequence ID" value="BAT00765.1"/>
    <property type="molecule type" value="Genomic_DNA"/>
</dbReference>
<dbReference type="InParanoid" id="A0A0P0X4L5"/>
<dbReference type="Proteomes" id="UP000059680">
    <property type="component" value="Chromosome 7"/>
</dbReference>
<reference evidence="2 3" key="2">
    <citation type="journal article" date="2013" name="Plant Cell Physiol.">
        <title>Rice Annotation Project Database (RAP-DB): an integrative and interactive database for rice genomics.</title>
        <authorList>
            <person name="Sakai H."/>
            <person name="Lee S.S."/>
            <person name="Tanaka T."/>
            <person name="Numa H."/>
            <person name="Kim J."/>
            <person name="Kawahara Y."/>
            <person name="Wakimoto H."/>
            <person name="Yang C.C."/>
            <person name="Iwamoto M."/>
            <person name="Abe T."/>
            <person name="Yamada Y."/>
            <person name="Muto A."/>
            <person name="Inokuchi H."/>
            <person name="Ikemura T."/>
            <person name="Matsumoto T."/>
            <person name="Sasaki T."/>
            <person name="Itoh T."/>
        </authorList>
    </citation>
    <scope>NUCLEOTIDE SEQUENCE [LARGE SCALE GENOMIC DNA]</scope>
    <source>
        <strain evidence="3">cv. Nipponbare</strain>
    </source>
</reference>
<reference evidence="3" key="1">
    <citation type="journal article" date="2005" name="Nature">
        <title>The map-based sequence of the rice genome.</title>
        <authorList>
            <consortium name="International rice genome sequencing project (IRGSP)"/>
            <person name="Matsumoto T."/>
            <person name="Wu J."/>
            <person name="Kanamori H."/>
            <person name="Katayose Y."/>
            <person name="Fujisawa M."/>
            <person name="Namiki N."/>
            <person name="Mizuno H."/>
            <person name="Yamamoto K."/>
            <person name="Antonio B.A."/>
            <person name="Baba T."/>
            <person name="Sakata K."/>
            <person name="Nagamura Y."/>
            <person name="Aoki H."/>
            <person name="Arikawa K."/>
            <person name="Arita K."/>
            <person name="Bito T."/>
            <person name="Chiden Y."/>
            <person name="Fujitsuka N."/>
            <person name="Fukunaka R."/>
            <person name="Hamada M."/>
            <person name="Harada C."/>
            <person name="Hayashi A."/>
            <person name="Hijishita S."/>
            <person name="Honda M."/>
            <person name="Hosokawa S."/>
            <person name="Ichikawa Y."/>
            <person name="Idonuma A."/>
            <person name="Iijima M."/>
            <person name="Ikeda M."/>
            <person name="Ikeno M."/>
            <person name="Ito K."/>
            <person name="Ito S."/>
            <person name="Ito T."/>
            <person name="Ito Y."/>
            <person name="Ito Y."/>
            <person name="Iwabuchi A."/>
            <person name="Kamiya K."/>
            <person name="Karasawa W."/>
            <person name="Kurita K."/>
            <person name="Katagiri S."/>
            <person name="Kikuta A."/>
            <person name="Kobayashi H."/>
            <person name="Kobayashi N."/>
            <person name="Machita K."/>
            <person name="Maehara T."/>
            <person name="Masukawa M."/>
            <person name="Mizubayashi T."/>
            <person name="Mukai Y."/>
            <person name="Nagasaki H."/>
            <person name="Nagata Y."/>
            <person name="Naito S."/>
            <person name="Nakashima M."/>
            <person name="Nakama Y."/>
            <person name="Nakamichi Y."/>
            <person name="Nakamura M."/>
            <person name="Meguro A."/>
            <person name="Negishi M."/>
            <person name="Ohta I."/>
            <person name="Ohta T."/>
            <person name="Okamoto M."/>
            <person name="Ono N."/>
            <person name="Saji S."/>
            <person name="Sakaguchi M."/>
            <person name="Sakai K."/>
            <person name="Shibata M."/>
            <person name="Shimokawa T."/>
            <person name="Song J."/>
            <person name="Takazaki Y."/>
            <person name="Terasawa K."/>
            <person name="Tsugane M."/>
            <person name="Tsuji K."/>
            <person name="Ueda S."/>
            <person name="Waki K."/>
            <person name="Yamagata H."/>
            <person name="Yamamoto M."/>
            <person name="Yamamoto S."/>
            <person name="Yamane H."/>
            <person name="Yoshiki S."/>
            <person name="Yoshihara R."/>
            <person name="Yukawa K."/>
            <person name="Zhong H."/>
            <person name="Yano M."/>
            <person name="Yuan Q."/>
            <person name="Ouyang S."/>
            <person name="Liu J."/>
            <person name="Jones K.M."/>
            <person name="Gansberger K."/>
            <person name="Moffat K."/>
            <person name="Hill J."/>
            <person name="Bera J."/>
            <person name="Fadrosh D."/>
            <person name="Jin S."/>
            <person name="Johri S."/>
            <person name="Kim M."/>
            <person name="Overton L."/>
            <person name="Reardon M."/>
            <person name="Tsitrin T."/>
            <person name="Vuong H."/>
            <person name="Weaver B."/>
            <person name="Ciecko A."/>
            <person name="Tallon L."/>
            <person name="Jackson J."/>
            <person name="Pai G."/>
            <person name="Aken S.V."/>
            <person name="Utterback T."/>
            <person name="Reidmuller S."/>
            <person name="Feldblyum T."/>
            <person name="Hsiao J."/>
            <person name="Zismann V."/>
            <person name="Iobst S."/>
            <person name="de Vazeille A.R."/>
            <person name="Buell C.R."/>
            <person name="Ying K."/>
            <person name="Li Y."/>
            <person name="Lu T."/>
            <person name="Huang Y."/>
            <person name="Zhao Q."/>
            <person name="Feng Q."/>
            <person name="Zhang L."/>
            <person name="Zhu J."/>
            <person name="Weng Q."/>
            <person name="Mu J."/>
            <person name="Lu Y."/>
            <person name="Fan D."/>
            <person name="Liu Y."/>
            <person name="Guan J."/>
            <person name="Zhang Y."/>
            <person name="Yu S."/>
            <person name="Liu X."/>
            <person name="Zhang Y."/>
            <person name="Hong G."/>
            <person name="Han B."/>
            <person name="Choisne N."/>
            <person name="Demange N."/>
            <person name="Orjeda G."/>
            <person name="Samain S."/>
            <person name="Cattolico L."/>
            <person name="Pelletier E."/>
            <person name="Couloux A."/>
            <person name="Segurens B."/>
            <person name="Wincker P."/>
            <person name="D'Hont A."/>
            <person name="Scarpelli C."/>
            <person name="Weissenbach J."/>
            <person name="Salanoubat M."/>
            <person name="Quetier F."/>
            <person name="Yu Y."/>
            <person name="Kim H.R."/>
            <person name="Rambo T."/>
            <person name="Currie J."/>
            <person name="Collura K."/>
            <person name="Luo M."/>
            <person name="Yang T."/>
            <person name="Ammiraju J.S.S."/>
            <person name="Engler F."/>
            <person name="Soderlund C."/>
            <person name="Wing R.A."/>
            <person name="Palmer L.E."/>
            <person name="de la Bastide M."/>
            <person name="Spiegel L."/>
            <person name="Nascimento L."/>
            <person name="Zutavern T."/>
            <person name="O'Shaughnessy A."/>
            <person name="Dike S."/>
            <person name="Dedhia N."/>
            <person name="Preston R."/>
            <person name="Balija V."/>
            <person name="McCombie W.R."/>
            <person name="Chow T."/>
            <person name="Chen H."/>
            <person name="Chung M."/>
            <person name="Chen C."/>
            <person name="Shaw J."/>
            <person name="Wu H."/>
            <person name="Hsiao K."/>
            <person name="Chao Y."/>
            <person name="Chu M."/>
            <person name="Cheng C."/>
            <person name="Hour A."/>
            <person name="Lee P."/>
            <person name="Lin S."/>
            <person name="Lin Y."/>
            <person name="Liou J."/>
            <person name="Liu S."/>
            <person name="Hsing Y."/>
            <person name="Raghuvanshi S."/>
            <person name="Mohanty A."/>
            <person name="Bharti A.K."/>
            <person name="Gaur A."/>
            <person name="Gupta V."/>
            <person name="Kumar D."/>
            <person name="Ravi V."/>
            <person name="Vij S."/>
            <person name="Kapur A."/>
            <person name="Khurana P."/>
            <person name="Khurana P."/>
            <person name="Khurana J.P."/>
            <person name="Tyagi A.K."/>
            <person name="Gaikwad K."/>
            <person name="Singh A."/>
            <person name="Dalal V."/>
            <person name="Srivastava S."/>
            <person name="Dixit A."/>
            <person name="Pal A.K."/>
            <person name="Ghazi I.A."/>
            <person name="Yadav M."/>
            <person name="Pandit A."/>
            <person name="Bhargava A."/>
            <person name="Sureshbabu K."/>
            <person name="Batra K."/>
            <person name="Sharma T.R."/>
            <person name="Mohapatra T."/>
            <person name="Singh N.K."/>
            <person name="Messing J."/>
            <person name="Nelson A.B."/>
            <person name="Fuks G."/>
            <person name="Kavchok S."/>
            <person name="Keizer G."/>
            <person name="Linton E."/>
            <person name="Llaca V."/>
            <person name="Song R."/>
            <person name="Tanyolac B."/>
            <person name="Young S."/>
            <person name="Ho-Il K."/>
            <person name="Hahn J.H."/>
            <person name="Sangsakoo G."/>
            <person name="Vanavichit A."/>
            <person name="de Mattos Luiz.A.T."/>
            <person name="Zimmer P.D."/>
            <person name="Malone G."/>
            <person name="Dellagostin O."/>
            <person name="de Oliveira A.C."/>
            <person name="Bevan M."/>
            <person name="Bancroft I."/>
            <person name="Minx P."/>
            <person name="Cordum H."/>
            <person name="Wilson R."/>
            <person name="Cheng Z."/>
            <person name="Jin W."/>
            <person name="Jiang J."/>
            <person name="Leong S.A."/>
            <person name="Iwama H."/>
            <person name="Gojobori T."/>
            <person name="Itoh T."/>
            <person name="Niimura Y."/>
            <person name="Fujii Y."/>
            <person name="Habara T."/>
            <person name="Sakai H."/>
            <person name="Sato Y."/>
            <person name="Wilson G."/>
            <person name="Kumar K."/>
            <person name="McCouch S."/>
            <person name="Juretic N."/>
            <person name="Hoen D."/>
            <person name="Wright S."/>
            <person name="Bruskiewich R."/>
            <person name="Bureau T."/>
            <person name="Miyao A."/>
            <person name="Hirochika H."/>
            <person name="Nishikawa T."/>
            <person name="Kadowaki K."/>
            <person name="Sugiura M."/>
            <person name="Burr B."/>
            <person name="Sasaki T."/>
        </authorList>
    </citation>
    <scope>NUCLEOTIDE SEQUENCE [LARGE SCALE GENOMIC DNA]</scope>
    <source>
        <strain evidence="3">cv. Nipponbare</strain>
    </source>
</reference>
<reference evidence="2 3" key="3">
    <citation type="journal article" date="2013" name="Rice">
        <title>Improvement of the Oryza sativa Nipponbare reference genome using next generation sequence and optical map data.</title>
        <authorList>
            <person name="Kawahara Y."/>
            <person name="de la Bastide M."/>
            <person name="Hamilton J.P."/>
            <person name="Kanamori H."/>
            <person name="McCombie W.R."/>
            <person name="Ouyang S."/>
            <person name="Schwartz D.C."/>
            <person name="Tanaka T."/>
            <person name="Wu J."/>
            <person name="Zhou S."/>
            <person name="Childs K.L."/>
            <person name="Davidson R.M."/>
            <person name="Lin H."/>
            <person name="Quesada-Ocampo L."/>
            <person name="Vaillancourt B."/>
            <person name="Sakai H."/>
            <person name="Lee S.S."/>
            <person name="Kim J."/>
            <person name="Numa H."/>
            <person name="Itoh T."/>
            <person name="Buell C.R."/>
            <person name="Matsumoto T."/>
        </authorList>
    </citation>
    <scope>NUCLEOTIDE SEQUENCE [LARGE SCALE GENOMIC DNA]</scope>
    <source>
        <strain evidence="3">cv. Nipponbare</strain>
    </source>
</reference>
<protein>
    <submittedName>
        <fullName evidence="2">Os07g0239802 protein</fullName>
    </submittedName>
</protein>
<evidence type="ECO:0000256" key="1">
    <source>
        <dbReference type="SAM" id="MobiDB-lite"/>
    </source>
</evidence>
<feature type="compositionally biased region" description="Low complexity" evidence="1">
    <location>
        <begin position="13"/>
        <end position="26"/>
    </location>
</feature>
<dbReference type="PaxDb" id="39947-A0A0P0X4L5"/>
<sequence length="130" mass="14002">MRAFATTTHPHPRASSLPPSHLHHASAAATATATLSERGCRISHRWICPQGSEGHESSPPSSHLQSPLHHRLPLPRPIPIALCFVQCQVRAMVRTPGTRREIGSGGSATTVPTYGDDLAKPNLINLNLFP</sequence>
<feature type="compositionally biased region" description="Low complexity" evidence="1">
    <location>
        <begin position="57"/>
        <end position="67"/>
    </location>
</feature>
<feature type="region of interest" description="Disordered" evidence="1">
    <location>
        <begin position="51"/>
        <end position="70"/>
    </location>
</feature>
<feature type="region of interest" description="Disordered" evidence="1">
    <location>
        <begin position="1"/>
        <end position="26"/>
    </location>
</feature>
<evidence type="ECO:0000313" key="3">
    <source>
        <dbReference type="Proteomes" id="UP000059680"/>
    </source>
</evidence>
<dbReference type="AlphaFoldDB" id="A0A0P0X4L5"/>